<evidence type="ECO:0000313" key="5">
    <source>
        <dbReference type="Proteomes" id="UP000545761"/>
    </source>
</evidence>
<feature type="DNA-binding region" description="H-T-H motif" evidence="2">
    <location>
        <begin position="37"/>
        <end position="56"/>
    </location>
</feature>
<dbReference type="Gene3D" id="1.10.357.10">
    <property type="entry name" value="Tetracycline Repressor, domain 2"/>
    <property type="match status" value="1"/>
</dbReference>
<dbReference type="GO" id="GO:0000976">
    <property type="term" value="F:transcription cis-regulatory region binding"/>
    <property type="evidence" value="ECO:0007669"/>
    <property type="project" value="TreeGrafter"/>
</dbReference>
<accession>A0A7W0DTH2</accession>
<dbReference type="InterPro" id="IPR050109">
    <property type="entry name" value="HTH-type_TetR-like_transc_reg"/>
</dbReference>
<reference evidence="4 5" key="1">
    <citation type="submission" date="2020-07" db="EMBL/GenBank/DDBJ databases">
        <title>Streptomyces isolated from Indian soil.</title>
        <authorList>
            <person name="Mandal S."/>
            <person name="Maiti P.K."/>
        </authorList>
    </citation>
    <scope>NUCLEOTIDE SEQUENCE [LARGE SCALE GENOMIC DNA]</scope>
    <source>
        <strain evidence="4 5">PSKA28</strain>
    </source>
</reference>
<dbReference type="PANTHER" id="PTHR30055:SF174">
    <property type="entry name" value="TRANSCRIPTIONAL REGULATORY PROTEIN (PROBABLY TETR-FAMILY)-RELATED"/>
    <property type="match status" value="1"/>
</dbReference>
<evidence type="ECO:0000256" key="2">
    <source>
        <dbReference type="PROSITE-ProRule" id="PRU00335"/>
    </source>
</evidence>
<gene>
    <name evidence="4" type="ORF">H1D24_31250</name>
</gene>
<dbReference type="InterPro" id="IPR001647">
    <property type="entry name" value="HTH_TetR"/>
</dbReference>
<evidence type="ECO:0000256" key="1">
    <source>
        <dbReference type="ARBA" id="ARBA00023125"/>
    </source>
</evidence>
<dbReference type="GO" id="GO:0003700">
    <property type="term" value="F:DNA-binding transcription factor activity"/>
    <property type="evidence" value="ECO:0007669"/>
    <property type="project" value="TreeGrafter"/>
</dbReference>
<dbReference type="InterPro" id="IPR009057">
    <property type="entry name" value="Homeodomain-like_sf"/>
</dbReference>
<dbReference type="PANTHER" id="PTHR30055">
    <property type="entry name" value="HTH-TYPE TRANSCRIPTIONAL REGULATOR RUTR"/>
    <property type="match status" value="1"/>
</dbReference>
<name>A0A7W0DTH2_9ACTN</name>
<feature type="domain" description="HTH tetR-type" evidence="3">
    <location>
        <begin position="14"/>
        <end position="74"/>
    </location>
</feature>
<protein>
    <submittedName>
        <fullName evidence="4">TetR/AcrR family transcriptional regulator</fullName>
    </submittedName>
</protein>
<dbReference type="Proteomes" id="UP000545761">
    <property type="component" value="Unassembled WGS sequence"/>
</dbReference>
<dbReference type="AlphaFoldDB" id="A0A7W0DTH2"/>
<keyword evidence="1 2" id="KW-0238">DNA-binding</keyword>
<evidence type="ECO:0000259" key="3">
    <source>
        <dbReference type="PROSITE" id="PS50977"/>
    </source>
</evidence>
<organism evidence="4 5">
    <name type="scientific">Streptomyces himalayensis subsp. himalayensis</name>
    <dbReference type="NCBI Taxonomy" id="2756131"/>
    <lineage>
        <taxon>Bacteria</taxon>
        <taxon>Bacillati</taxon>
        <taxon>Actinomycetota</taxon>
        <taxon>Actinomycetes</taxon>
        <taxon>Kitasatosporales</taxon>
        <taxon>Streptomycetaceae</taxon>
        <taxon>Streptomyces</taxon>
        <taxon>Streptomyces himalayensis</taxon>
    </lineage>
</organism>
<comment type="caution">
    <text evidence="4">The sequence shown here is derived from an EMBL/GenBank/DDBJ whole genome shotgun (WGS) entry which is preliminary data.</text>
</comment>
<sequence length="213" mass="23607">MARSDSSARRLPPDDRRQQILATARRLLDTRTIDDISVEAVAEEAGVSPGLLFHYFGSQRKFRHAIVQMAAEELLGKLAPDPVLSPAEQLRSGIETFVSYVARHPVMYLAVVRFSKSGNDLGTLHRTVRATLAEWILTGLAGAGMPTTPAVTLSVSGWLAFMEEAVLSWLDQPRMTRTELVGLCERAVYQLLAGAVNDPQHWDEIRTAIEQRQ</sequence>
<dbReference type="SUPFAM" id="SSF46689">
    <property type="entry name" value="Homeodomain-like"/>
    <property type="match status" value="1"/>
</dbReference>
<dbReference type="RefSeq" id="WP_181661084.1">
    <property type="nucleotide sequence ID" value="NZ_JACEHE010000025.1"/>
</dbReference>
<evidence type="ECO:0000313" key="4">
    <source>
        <dbReference type="EMBL" id="MBA2950154.1"/>
    </source>
</evidence>
<dbReference type="PROSITE" id="PS50977">
    <property type="entry name" value="HTH_TETR_2"/>
    <property type="match status" value="1"/>
</dbReference>
<dbReference type="Pfam" id="PF00440">
    <property type="entry name" value="TetR_N"/>
    <property type="match status" value="1"/>
</dbReference>
<proteinExistence type="predicted"/>
<dbReference type="EMBL" id="JACEHE010000025">
    <property type="protein sequence ID" value="MBA2950154.1"/>
    <property type="molecule type" value="Genomic_DNA"/>
</dbReference>